<keyword evidence="4" id="KW-1185">Reference proteome</keyword>
<protein>
    <submittedName>
        <fullName evidence="3">Uncharacterized protein</fullName>
    </submittedName>
</protein>
<dbReference type="InterPro" id="IPR036514">
    <property type="entry name" value="SGNH_hydro_sf"/>
</dbReference>
<evidence type="ECO:0000256" key="2">
    <source>
        <dbReference type="ARBA" id="ARBA00023180"/>
    </source>
</evidence>
<dbReference type="SUPFAM" id="SSF52266">
    <property type="entry name" value="SGNH hydrolase"/>
    <property type="match status" value="1"/>
</dbReference>
<evidence type="ECO:0000256" key="1">
    <source>
        <dbReference type="ARBA" id="ARBA00008668"/>
    </source>
</evidence>
<dbReference type="AlphaFoldDB" id="A0AA38WRA0"/>
<reference evidence="3" key="1">
    <citation type="submission" date="2023-03" db="EMBL/GenBank/DDBJ databases">
        <title>Chromosome-scale reference genome and RAD-based genetic map of yellow starthistle (Centaurea solstitialis) reveal putative structural variation and QTLs associated with invader traits.</title>
        <authorList>
            <person name="Reatini B."/>
            <person name="Cang F.A."/>
            <person name="Jiang Q."/>
            <person name="Mckibben M.T.W."/>
            <person name="Barker M.S."/>
            <person name="Rieseberg L.H."/>
            <person name="Dlugosch K.M."/>
        </authorList>
    </citation>
    <scope>NUCLEOTIDE SEQUENCE</scope>
    <source>
        <strain evidence="3">CAN-66</strain>
        <tissue evidence="3">Leaf</tissue>
    </source>
</reference>
<comment type="similarity">
    <text evidence="1">Belongs to the 'GDSL' lipolytic enzyme family.</text>
</comment>
<name>A0AA38WRA0_9ASTR</name>
<comment type="caution">
    <text evidence="3">The sequence shown here is derived from an EMBL/GenBank/DDBJ whole genome shotgun (WGS) entry which is preliminary data.</text>
</comment>
<proteinExistence type="inferred from homology"/>
<keyword evidence="2" id="KW-0325">Glycoprotein</keyword>
<sequence length="243" mass="27213">MKCNYVNFFIPINLDCRQLFQSSLILMGEIGGNDYNHALLSGKSIDEVEPYVPLVIEIIVSTVNELIELGAQTLVIPGNLPIGCSAVYLTVYYGSNVEEYDNTTGCLIRLNKFVEYHNELLQIELNQIREHHPNVNIMYGDYYNAAMQFYRSPQKFGFSNGALKACCGGRGPFNFNSSELCSSPSSTTCSEPDTYTSWDGQHLTEAAYKLIYESLFEGSYTIPQFNSLCDITSQIKGESSRFA</sequence>
<gene>
    <name evidence="3" type="ORF">OSB04_008190</name>
</gene>
<dbReference type="PANTHER" id="PTHR22835">
    <property type="entry name" value="ZINC FINGER FYVE DOMAIN CONTAINING PROTEIN"/>
    <property type="match status" value="1"/>
</dbReference>
<evidence type="ECO:0000313" key="4">
    <source>
        <dbReference type="Proteomes" id="UP001172457"/>
    </source>
</evidence>
<dbReference type="Proteomes" id="UP001172457">
    <property type="component" value="Chromosome 2"/>
</dbReference>
<dbReference type="EMBL" id="JARYMX010000002">
    <property type="protein sequence ID" value="KAJ9563030.1"/>
    <property type="molecule type" value="Genomic_DNA"/>
</dbReference>
<organism evidence="3 4">
    <name type="scientific">Centaurea solstitialis</name>
    <name type="common">yellow star-thistle</name>
    <dbReference type="NCBI Taxonomy" id="347529"/>
    <lineage>
        <taxon>Eukaryota</taxon>
        <taxon>Viridiplantae</taxon>
        <taxon>Streptophyta</taxon>
        <taxon>Embryophyta</taxon>
        <taxon>Tracheophyta</taxon>
        <taxon>Spermatophyta</taxon>
        <taxon>Magnoliopsida</taxon>
        <taxon>eudicotyledons</taxon>
        <taxon>Gunneridae</taxon>
        <taxon>Pentapetalae</taxon>
        <taxon>asterids</taxon>
        <taxon>campanulids</taxon>
        <taxon>Asterales</taxon>
        <taxon>Asteraceae</taxon>
        <taxon>Carduoideae</taxon>
        <taxon>Cardueae</taxon>
        <taxon>Centaureinae</taxon>
        <taxon>Centaurea</taxon>
    </lineage>
</organism>
<dbReference type="Gene3D" id="3.40.50.1110">
    <property type="entry name" value="SGNH hydrolase"/>
    <property type="match status" value="1"/>
</dbReference>
<dbReference type="PANTHER" id="PTHR22835:SF683">
    <property type="entry name" value="OS05G0506800 PROTEIN"/>
    <property type="match status" value="1"/>
</dbReference>
<dbReference type="GO" id="GO:0016788">
    <property type="term" value="F:hydrolase activity, acting on ester bonds"/>
    <property type="evidence" value="ECO:0007669"/>
    <property type="project" value="InterPro"/>
</dbReference>
<dbReference type="InterPro" id="IPR001087">
    <property type="entry name" value="GDSL"/>
</dbReference>
<accession>A0AA38WRA0</accession>
<dbReference type="Pfam" id="PF00657">
    <property type="entry name" value="Lipase_GDSL"/>
    <property type="match status" value="1"/>
</dbReference>
<evidence type="ECO:0000313" key="3">
    <source>
        <dbReference type="EMBL" id="KAJ9563030.1"/>
    </source>
</evidence>